<evidence type="ECO:0000256" key="1">
    <source>
        <dbReference type="ARBA" id="ARBA00004651"/>
    </source>
</evidence>
<sequence length="763" mass="87339">MVNTLKNKWLYYAMTVLVAASAAFESAWLFLWFVVLLVFCYYKRLSFLHLVALTIVCGVMYSYTLWKIDKLFKPFTTPIELLWTSDYKIDGASLRGFMKDDKGRKIYVHYTLKSEQEKYMFSKQSLAGQRFFVEGEIILPETPAHAYSFSMAQYLKSKYALGVLEISSWRLMATEHSVASFLAQQRYRMLRHIENTFPAALVTEAQALLIGSQEQVDADLMRAYQKLGITHLFAISGLHITLISLLFFEVLLRLRVRRELATLLLLIMLPTYAVLAGGAPSVWRAVLVVEVVMLARFWKWRLSALDALSICFIVFVIWQPAVFYQIGFQLSFLATFSLVLSSKLLASMQGMLMQTFMMTCVCQILVYPLLLLHFYEISLSSFIVNVLFVPLFSFIILPLNIVLLIMTYVWQPLAALLFFLYEPCRSLLTEGVFFLQSIPYQMWVTGKPSIMMVILLFSSACATLYYFKLQRWRLAIFVLIVPALIVQLLPYTNKQLIVSFVDVGQGDCIVIELPYRKAVYVIDTGGVLRFEQESWKQRHQEYEVGRQIVVPFLKGRGISKIDKLILTHADADHVEGAEEVLREISVGEVHVSPHSLGKAVMADFLQEAMNKRLVIREQIAGNAWQAGKAKFRYLWPTDVEYEGNNDSLVLLMELDTLKMLFTGDLEREGELALAEIAYEDIDNVTVLKIGHHGSKTSSSDEFIDATNPQLAVIMAGKNNRYNHPHPEVIARLQRRHIAYLVTAEIGTVTLQWNGTQLEFRRLK</sequence>
<dbReference type="InterPro" id="IPR036866">
    <property type="entry name" value="RibonucZ/Hydroxyglut_hydro"/>
</dbReference>
<evidence type="ECO:0000313" key="9">
    <source>
        <dbReference type="Proteomes" id="UP001322664"/>
    </source>
</evidence>
<dbReference type="InterPro" id="IPR052159">
    <property type="entry name" value="Competence_DNA_uptake"/>
</dbReference>
<comment type="subcellular location">
    <subcellularLocation>
        <location evidence="1">Cell membrane</location>
        <topology evidence="1">Multi-pass membrane protein</topology>
    </subcellularLocation>
</comment>
<evidence type="ECO:0000256" key="4">
    <source>
        <dbReference type="ARBA" id="ARBA00022989"/>
    </source>
</evidence>
<dbReference type="RefSeq" id="WP_319836590.1">
    <property type="nucleotide sequence ID" value="NZ_CP137624.1"/>
</dbReference>
<dbReference type="CDD" id="cd07731">
    <property type="entry name" value="ComA-like_MBL-fold"/>
    <property type="match status" value="1"/>
</dbReference>
<evidence type="ECO:0000256" key="2">
    <source>
        <dbReference type="ARBA" id="ARBA00022475"/>
    </source>
</evidence>
<dbReference type="SMART" id="SM00849">
    <property type="entry name" value="Lactamase_B"/>
    <property type="match status" value="1"/>
</dbReference>
<feature type="transmembrane region" description="Helical" evidence="6">
    <location>
        <begin position="47"/>
        <end position="66"/>
    </location>
</feature>
<evidence type="ECO:0000256" key="5">
    <source>
        <dbReference type="ARBA" id="ARBA00023136"/>
    </source>
</evidence>
<evidence type="ECO:0000256" key="3">
    <source>
        <dbReference type="ARBA" id="ARBA00022692"/>
    </source>
</evidence>
<dbReference type="InterPro" id="IPR001279">
    <property type="entry name" value="Metallo-B-lactamas"/>
</dbReference>
<dbReference type="SUPFAM" id="SSF56281">
    <property type="entry name" value="Metallo-hydrolase/oxidoreductase"/>
    <property type="match status" value="1"/>
</dbReference>
<evidence type="ECO:0000256" key="6">
    <source>
        <dbReference type="SAM" id="Phobius"/>
    </source>
</evidence>
<protein>
    <submittedName>
        <fullName evidence="8">DNA internalization-related competence protein ComEC/Rec2</fullName>
    </submittedName>
</protein>
<evidence type="ECO:0000259" key="7">
    <source>
        <dbReference type="SMART" id="SM00849"/>
    </source>
</evidence>
<feature type="transmembrane region" description="Helical" evidence="6">
    <location>
        <begin position="330"/>
        <end position="350"/>
    </location>
</feature>
<dbReference type="NCBIfam" id="TIGR00361">
    <property type="entry name" value="ComEC_Rec2"/>
    <property type="match status" value="1"/>
</dbReference>
<feature type="transmembrane region" description="Helical" evidence="6">
    <location>
        <begin position="229"/>
        <end position="248"/>
    </location>
</feature>
<reference evidence="8 9" key="1">
    <citation type="submission" date="2023-09" db="EMBL/GenBank/DDBJ databases">
        <authorList>
            <person name="Page C.A."/>
            <person name="Perez-Diaz I.M."/>
        </authorList>
    </citation>
    <scope>NUCLEOTIDE SEQUENCE [LARGE SCALE GENOMIC DNA]</scope>
    <source>
        <strain evidence="8 9">Ll15</strain>
    </source>
</reference>
<feature type="transmembrane region" description="Helical" evidence="6">
    <location>
        <begin position="449"/>
        <end position="467"/>
    </location>
</feature>
<feature type="transmembrane region" description="Helical" evidence="6">
    <location>
        <begin position="356"/>
        <end position="375"/>
    </location>
</feature>
<feature type="transmembrane region" description="Helical" evidence="6">
    <location>
        <begin position="12"/>
        <end position="40"/>
    </location>
</feature>
<organism evidence="8 9">
    <name type="scientific">Lysinibacillus louembei</name>
    <dbReference type="NCBI Taxonomy" id="1470088"/>
    <lineage>
        <taxon>Bacteria</taxon>
        <taxon>Bacillati</taxon>
        <taxon>Bacillota</taxon>
        <taxon>Bacilli</taxon>
        <taxon>Bacillales</taxon>
        <taxon>Bacillaceae</taxon>
        <taxon>Lysinibacillus</taxon>
    </lineage>
</organism>
<proteinExistence type="predicted"/>
<feature type="domain" description="Metallo-beta-lactamase" evidence="7">
    <location>
        <begin position="505"/>
        <end position="717"/>
    </location>
</feature>
<keyword evidence="4 6" id="KW-1133">Transmembrane helix</keyword>
<dbReference type="Pfam" id="PF00753">
    <property type="entry name" value="Lactamase_B"/>
    <property type="match status" value="1"/>
</dbReference>
<evidence type="ECO:0000313" key="8">
    <source>
        <dbReference type="EMBL" id="WPK11612.1"/>
    </source>
</evidence>
<name>A0ABZ0S2M5_9BACI</name>
<dbReference type="Proteomes" id="UP001322664">
    <property type="component" value="Chromosome"/>
</dbReference>
<keyword evidence="3 6" id="KW-0812">Transmembrane</keyword>
<dbReference type="EMBL" id="CP137624">
    <property type="protein sequence ID" value="WPK11612.1"/>
    <property type="molecule type" value="Genomic_DNA"/>
</dbReference>
<feature type="transmembrane region" description="Helical" evidence="6">
    <location>
        <begin position="382"/>
        <end position="410"/>
    </location>
</feature>
<keyword evidence="5 6" id="KW-0472">Membrane</keyword>
<dbReference type="InterPro" id="IPR035681">
    <property type="entry name" value="ComA-like_MBL"/>
</dbReference>
<feature type="transmembrane region" description="Helical" evidence="6">
    <location>
        <begin position="300"/>
        <end position="318"/>
    </location>
</feature>
<dbReference type="PANTHER" id="PTHR30619">
    <property type="entry name" value="DNA INTERNALIZATION/COMPETENCE PROTEIN COMEC/REC2"/>
    <property type="match status" value="1"/>
</dbReference>
<feature type="transmembrane region" description="Helical" evidence="6">
    <location>
        <begin position="260"/>
        <end position="280"/>
    </location>
</feature>
<dbReference type="Pfam" id="PF03772">
    <property type="entry name" value="Competence"/>
    <property type="match status" value="1"/>
</dbReference>
<dbReference type="Gene3D" id="3.60.15.10">
    <property type="entry name" value="Ribonuclease Z/Hydroxyacylglutathione hydrolase-like"/>
    <property type="match status" value="1"/>
</dbReference>
<feature type="transmembrane region" description="Helical" evidence="6">
    <location>
        <begin position="474"/>
        <end position="491"/>
    </location>
</feature>
<dbReference type="NCBIfam" id="TIGR00360">
    <property type="entry name" value="ComEC_N-term"/>
    <property type="match status" value="1"/>
</dbReference>
<dbReference type="InterPro" id="IPR004797">
    <property type="entry name" value="Competence_ComEC/Rec2"/>
</dbReference>
<gene>
    <name evidence="8" type="ORF">R6U77_17230</name>
</gene>
<keyword evidence="2" id="KW-1003">Cell membrane</keyword>
<keyword evidence="9" id="KW-1185">Reference proteome</keyword>
<accession>A0ABZ0S2M5</accession>
<dbReference type="InterPro" id="IPR004477">
    <property type="entry name" value="ComEC_N"/>
</dbReference>
<dbReference type="PANTHER" id="PTHR30619:SF7">
    <property type="entry name" value="BETA-LACTAMASE DOMAIN PROTEIN"/>
    <property type="match status" value="1"/>
</dbReference>